<evidence type="ECO:0000313" key="2">
    <source>
        <dbReference type="Proteomes" id="UP001590951"/>
    </source>
</evidence>
<accession>A0ABR4BNZ3</accession>
<sequence>MELESANFLAAYEGYKQGFRLQRNVKAPTHFFNYARAATYTLVELLDAFIRGTSATAPLEIILAGPRVYLNDVIQVHGWQNSCFVRFGLVCENLAWNLKDREPAEAEKLIRLSFTALIKANAHKCTDFLHEIDSGAFRTLKNKLIMTHVAKTLVVQGIISTSNNDFSVAEEAFRLAGFITTFCIGGAIDVDFTEKLEVSYQVFKGLSLVARSKEQQEQYKHKKLEILKEQTSFLRSGYTTFRQSNALSSRVVPPVEDLGTNFKISDGYTELIGILDVEWDSPRPGHNIAVGIDPFKLTSPTVRIR</sequence>
<proteinExistence type="predicted"/>
<comment type="caution">
    <text evidence="1">The sequence shown here is derived from an EMBL/GenBank/DDBJ whole genome shotgun (WGS) entry which is preliminary data.</text>
</comment>
<keyword evidence="2" id="KW-1185">Reference proteome</keyword>
<reference evidence="1 2" key="1">
    <citation type="submission" date="2024-09" db="EMBL/GenBank/DDBJ databases">
        <title>Rethinking Asexuality: The Enigmatic Case of Functional Sexual Genes in Lepraria (Stereocaulaceae).</title>
        <authorList>
            <person name="Doellman M."/>
            <person name="Sun Y."/>
            <person name="Barcenas-Pena A."/>
            <person name="Lumbsch H.T."/>
            <person name="Grewe F."/>
        </authorList>
    </citation>
    <scope>NUCLEOTIDE SEQUENCE [LARGE SCALE GENOMIC DNA]</scope>
    <source>
        <strain evidence="1 2">Grewe 0041</strain>
    </source>
</reference>
<gene>
    <name evidence="1" type="ORF">ABVK25_000822</name>
</gene>
<evidence type="ECO:0000313" key="1">
    <source>
        <dbReference type="EMBL" id="KAL2059529.1"/>
    </source>
</evidence>
<dbReference type="EMBL" id="JBHFEH010000001">
    <property type="protein sequence ID" value="KAL2059529.1"/>
    <property type="molecule type" value="Genomic_DNA"/>
</dbReference>
<protein>
    <submittedName>
        <fullName evidence="1">Uncharacterized protein</fullName>
    </submittedName>
</protein>
<dbReference type="Proteomes" id="UP001590951">
    <property type="component" value="Unassembled WGS sequence"/>
</dbReference>
<organism evidence="1 2">
    <name type="scientific">Lepraria finkii</name>
    <dbReference type="NCBI Taxonomy" id="1340010"/>
    <lineage>
        <taxon>Eukaryota</taxon>
        <taxon>Fungi</taxon>
        <taxon>Dikarya</taxon>
        <taxon>Ascomycota</taxon>
        <taxon>Pezizomycotina</taxon>
        <taxon>Lecanoromycetes</taxon>
        <taxon>OSLEUM clade</taxon>
        <taxon>Lecanoromycetidae</taxon>
        <taxon>Lecanorales</taxon>
        <taxon>Lecanorineae</taxon>
        <taxon>Stereocaulaceae</taxon>
        <taxon>Lepraria</taxon>
    </lineage>
</organism>
<name>A0ABR4BNZ3_9LECA</name>